<comment type="caution">
    <text evidence="9">The sequence shown here is derived from an EMBL/GenBank/DDBJ whole genome shotgun (WGS) entry which is preliminary data.</text>
</comment>
<dbReference type="GO" id="GO:0016002">
    <property type="term" value="F:sulfite reductase activity"/>
    <property type="evidence" value="ECO:0007669"/>
    <property type="project" value="TreeGrafter"/>
</dbReference>
<dbReference type="Pfam" id="PF01077">
    <property type="entry name" value="NIR_SIR"/>
    <property type="match status" value="1"/>
</dbReference>
<dbReference type="Pfam" id="PF00037">
    <property type="entry name" value="Fer4"/>
    <property type="match status" value="1"/>
</dbReference>
<proteinExistence type="inferred from homology"/>
<dbReference type="GO" id="GO:0020037">
    <property type="term" value="F:heme binding"/>
    <property type="evidence" value="ECO:0007669"/>
    <property type="project" value="InterPro"/>
</dbReference>
<evidence type="ECO:0000259" key="8">
    <source>
        <dbReference type="PROSITE" id="PS51379"/>
    </source>
</evidence>
<dbReference type="SUPFAM" id="SSF54862">
    <property type="entry name" value="4Fe-4S ferredoxins"/>
    <property type="match status" value="1"/>
</dbReference>
<dbReference type="PRINTS" id="PR00397">
    <property type="entry name" value="SIROHAEM"/>
</dbReference>
<dbReference type="SUPFAM" id="SSF55124">
    <property type="entry name" value="Nitrite/Sulfite reductase N-terminal domain-like"/>
    <property type="match status" value="1"/>
</dbReference>
<keyword evidence="3" id="KW-0349">Heme</keyword>
<dbReference type="PANTHER" id="PTHR11493:SF54">
    <property type="entry name" value="ANAEROBIC SULFITE REDUCTASE SUBUNIT C"/>
    <property type="match status" value="1"/>
</dbReference>
<dbReference type="InterPro" id="IPR017896">
    <property type="entry name" value="4Fe4S_Fe-S-bd"/>
</dbReference>
<comment type="similarity">
    <text evidence="1">Belongs to the nitrite and sulfite reductase 4Fe-4S domain family.</text>
</comment>
<dbReference type="PANTHER" id="PTHR11493">
    <property type="entry name" value="SULFITE REDUCTASE [NADPH] SUBUNIT BETA-RELATED"/>
    <property type="match status" value="1"/>
</dbReference>
<dbReference type="InterPro" id="IPR036136">
    <property type="entry name" value="Nit/Sulf_reduc_fer-like_dom_sf"/>
</dbReference>
<evidence type="ECO:0000256" key="2">
    <source>
        <dbReference type="ARBA" id="ARBA00022485"/>
    </source>
</evidence>
<gene>
    <name evidence="9" type="ORF">HF872_03130</name>
</gene>
<evidence type="ECO:0000256" key="1">
    <source>
        <dbReference type="ARBA" id="ARBA00010429"/>
    </source>
</evidence>
<dbReference type="InterPro" id="IPR006066">
    <property type="entry name" value="NO2/SO3_Rdtase_FeS/sirohaem_BS"/>
</dbReference>
<evidence type="ECO:0000313" key="9">
    <source>
        <dbReference type="EMBL" id="NME27623.1"/>
    </source>
</evidence>
<dbReference type="PROSITE" id="PS00198">
    <property type="entry name" value="4FE4S_FER_1"/>
    <property type="match status" value="2"/>
</dbReference>
<keyword evidence="7" id="KW-0411">Iron-sulfur</keyword>
<dbReference type="EMBL" id="JABAFG010000004">
    <property type="protein sequence ID" value="NME27623.1"/>
    <property type="molecule type" value="Genomic_DNA"/>
</dbReference>
<keyword evidence="4" id="KW-0479">Metal-binding</keyword>
<keyword evidence="5" id="KW-0560">Oxidoreductase</keyword>
<evidence type="ECO:0000256" key="4">
    <source>
        <dbReference type="ARBA" id="ARBA00022723"/>
    </source>
</evidence>
<dbReference type="AlphaFoldDB" id="A0A848BZ53"/>
<dbReference type="PROSITE" id="PS51379">
    <property type="entry name" value="4FE4S_FER_2"/>
    <property type="match status" value="2"/>
</dbReference>
<name>A0A848BZ53_9FIRM</name>
<accession>A0A848BZ53</accession>
<dbReference type="PROSITE" id="PS00365">
    <property type="entry name" value="NIR_SIR"/>
    <property type="match status" value="1"/>
</dbReference>
<evidence type="ECO:0000256" key="3">
    <source>
        <dbReference type="ARBA" id="ARBA00022617"/>
    </source>
</evidence>
<evidence type="ECO:0000313" key="10">
    <source>
        <dbReference type="Proteomes" id="UP000591071"/>
    </source>
</evidence>
<dbReference type="GO" id="GO:0000103">
    <property type="term" value="P:sulfate assimilation"/>
    <property type="evidence" value="ECO:0007669"/>
    <property type="project" value="TreeGrafter"/>
</dbReference>
<dbReference type="GO" id="GO:0046872">
    <property type="term" value="F:metal ion binding"/>
    <property type="evidence" value="ECO:0007669"/>
    <property type="project" value="UniProtKB-KW"/>
</dbReference>
<dbReference type="Gene3D" id="3.30.413.10">
    <property type="entry name" value="Sulfite Reductase Hemoprotein, domain 1"/>
    <property type="match status" value="1"/>
</dbReference>
<evidence type="ECO:0000256" key="7">
    <source>
        <dbReference type="ARBA" id="ARBA00023014"/>
    </source>
</evidence>
<dbReference type="InterPro" id="IPR005117">
    <property type="entry name" value="NiRdtase/SiRdtase_haem-b_fer"/>
</dbReference>
<evidence type="ECO:0000256" key="6">
    <source>
        <dbReference type="ARBA" id="ARBA00023004"/>
    </source>
</evidence>
<feature type="domain" description="4Fe-4S ferredoxin-type" evidence="8">
    <location>
        <begin position="188"/>
        <end position="217"/>
    </location>
</feature>
<dbReference type="Gene3D" id="3.30.70.20">
    <property type="match status" value="2"/>
</dbReference>
<dbReference type="Pfam" id="PF03460">
    <property type="entry name" value="NIR_SIR_ferr"/>
    <property type="match status" value="1"/>
</dbReference>
<reference evidence="9 10" key="1">
    <citation type="submission" date="2020-04" db="EMBL/GenBank/DDBJ databases">
        <authorList>
            <person name="Hitch T.C.A."/>
            <person name="Wylensek D."/>
            <person name="Clavel T."/>
        </authorList>
    </citation>
    <scope>NUCLEOTIDE SEQUENCE [LARGE SCALE GENOMIC DNA]</scope>
    <source>
        <strain evidence="9 10">Oil-RF-744-FAT-WT-6-1</strain>
    </source>
</reference>
<keyword evidence="6" id="KW-0408">Iron</keyword>
<dbReference type="RefSeq" id="WP_170087241.1">
    <property type="nucleotide sequence ID" value="NZ_JABAFG010000004.1"/>
</dbReference>
<dbReference type="Gene3D" id="3.90.480.20">
    <property type="match status" value="1"/>
</dbReference>
<dbReference type="GO" id="GO:0051539">
    <property type="term" value="F:4 iron, 4 sulfur cluster binding"/>
    <property type="evidence" value="ECO:0007669"/>
    <property type="project" value="UniProtKB-KW"/>
</dbReference>
<dbReference type="InterPro" id="IPR006067">
    <property type="entry name" value="NO2/SO3_Rdtase_4Fe4S_dom"/>
</dbReference>
<dbReference type="InterPro" id="IPR045854">
    <property type="entry name" value="NO2/SO3_Rdtase_4Fe4S_sf"/>
</dbReference>
<sequence>MADANFKELKKGGFMKQKQKDRFSMRLKTIGGQVTIEQLETIRHVAETYGHGYIHLTSRQGIEIPFIALEDIDTVKKELAKGGVQNGVCGARLRTITVCQGNAVCPSGLIDTQHIARECEARYGGREFPAKFKIGITGCPNNCLKTEENDLGIKGGIEPQWHHDDCIFCGLCQAVCPSSAITVDKKEKTLSFTADQCLFCGKCVTTCPSSAWVGTAGYNVSLGGLYGKQITIGRHFLPLLHSEEELYRVIDVVLDFFENHAKPGERFAKTVERIGWNTVERLVREVL</sequence>
<dbReference type="GO" id="GO:0050311">
    <property type="term" value="F:sulfite reductase (ferredoxin) activity"/>
    <property type="evidence" value="ECO:0007669"/>
    <property type="project" value="TreeGrafter"/>
</dbReference>
<protein>
    <submittedName>
        <fullName evidence="9">4Fe-4S dicluster domain-containing protein</fullName>
    </submittedName>
</protein>
<dbReference type="SUPFAM" id="SSF56014">
    <property type="entry name" value="Nitrite and sulphite reductase 4Fe-4S domain-like"/>
    <property type="match status" value="1"/>
</dbReference>
<keyword evidence="2" id="KW-0004">4Fe-4S</keyword>
<evidence type="ECO:0000256" key="5">
    <source>
        <dbReference type="ARBA" id="ARBA00023002"/>
    </source>
</evidence>
<dbReference type="Proteomes" id="UP000591071">
    <property type="component" value="Unassembled WGS sequence"/>
</dbReference>
<organism evidence="9 10">
    <name type="scientific">Megasphaera hexanoica</name>
    <dbReference type="NCBI Taxonomy" id="1675036"/>
    <lineage>
        <taxon>Bacteria</taxon>
        <taxon>Bacillati</taxon>
        <taxon>Bacillota</taxon>
        <taxon>Negativicutes</taxon>
        <taxon>Veillonellales</taxon>
        <taxon>Veillonellaceae</taxon>
        <taxon>Megasphaera</taxon>
    </lineage>
</organism>
<dbReference type="GO" id="GO:0009337">
    <property type="term" value="C:sulfite reductase complex (NADPH)"/>
    <property type="evidence" value="ECO:0007669"/>
    <property type="project" value="TreeGrafter"/>
</dbReference>
<dbReference type="InterPro" id="IPR017900">
    <property type="entry name" value="4Fe4S_Fe_S_CS"/>
</dbReference>
<feature type="domain" description="4Fe-4S ferredoxin-type" evidence="8">
    <location>
        <begin position="157"/>
        <end position="186"/>
    </location>
</feature>
<dbReference type="InterPro" id="IPR045169">
    <property type="entry name" value="NO2/SO3_Rdtase_4Fe4S_prot"/>
</dbReference>